<proteinExistence type="predicted"/>
<sequence>MSHFFFCERWHALQRQPLGMLNEEQAHARHFEGAPYCVLVNSSKTPTAILDVIAHGVGVEFLDEHLRSRLVYRYIASQSGELFLRTILFRKFQGSSKDPAYVTAYIFDAGGEVTVRHERMLPIRQSRISQAPFALENNIEAYPAFGHYERLLDFSRRFGVLIGQASDSDNDTGVFTLL</sequence>
<organism evidence="1 2">
    <name type="scientific">Ramlibacter monticola</name>
    <dbReference type="NCBI Taxonomy" id="1926872"/>
    <lineage>
        <taxon>Bacteria</taxon>
        <taxon>Pseudomonadati</taxon>
        <taxon>Pseudomonadota</taxon>
        <taxon>Betaproteobacteria</taxon>
        <taxon>Burkholderiales</taxon>
        <taxon>Comamonadaceae</taxon>
        <taxon>Ramlibacter</taxon>
    </lineage>
</organism>
<keyword evidence="2" id="KW-1185">Reference proteome</keyword>
<evidence type="ECO:0000313" key="2">
    <source>
        <dbReference type="Proteomes" id="UP000599109"/>
    </source>
</evidence>
<dbReference type="EMBL" id="JAEQNE010000003">
    <property type="protein sequence ID" value="MBL0392415.1"/>
    <property type="molecule type" value="Genomic_DNA"/>
</dbReference>
<protein>
    <submittedName>
        <fullName evidence="1">Uncharacterized protein</fullName>
    </submittedName>
</protein>
<accession>A0A937CTD1</accession>
<dbReference type="RefSeq" id="WP_201675041.1">
    <property type="nucleotide sequence ID" value="NZ_JAEQNE010000003.1"/>
</dbReference>
<comment type="caution">
    <text evidence="1">The sequence shown here is derived from an EMBL/GenBank/DDBJ whole genome shotgun (WGS) entry which is preliminary data.</text>
</comment>
<dbReference type="Proteomes" id="UP000599109">
    <property type="component" value="Unassembled WGS sequence"/>
</dbReference>
<gene>
    <name evidence="1" type="ORF">JJ685_14845</name>
</gene>
<reference evidence="1 2" key="1">
    <citation type="journal article" date="2017" name="Int. J. Syst. Evol. Microbiol.">
        <title>Ramlibacter monticola sp. nov., isolated from forest soil.</title>
        <authorList>
            <person name="Chaudhary D.K."/>
            <person name="Kim J."/>
        </authorList>
    </citation>
    <scope>NUCLEOTIDE SEQUENCE [LARGE SCALE GENOMIC DNA]</scope>
    <source>
        <strain evidence="1 2">KACC 19175</strain>
    </source>
</reference>
<name>A0A937CTD1_9BURK</name>
<evidence type="ECO:0000313" key="1">
    <source>
        <dbReference type="EMBL" id="MBL0392415.1"/>
    </source>
</evidence>
<dbReference type="AlphaFoldDB" id="A0A937CTD1"/>